<dbReference type="Pfam" id="PF17765">
    <property type="entry name" value="MLTR_LBD"/>
    <property type="match status" value="1"/>
</dbReference>
<feature type="domain" description="HTH cro/C1-type" evidence="1">
    <location>
        <begin position="12"/>
        <end position="84"/>
    </location>
</feature>
<proteinExistence type="predicted"/>
<name>A0ABN3QBT5_9ACTN</name>
<gene>
    <name evidence="2" type="ORF">GCM10010411_67750</name>
</gene>
<comment type="caution">
    <text evidence="2">The sequence shown here is derived from an EMBL/GenBank/DDBJ whole genome shotgun (WGS) entry which is preliminary data.</text>
</comment>
<dbReference type="SUPFAM" id="SSF47413">
    <property type="entry name" value="lambda repressor-like DNA-binding domains"/>
    <property type="match status" value="1"/>
</dbReference>
<dbReference type="Gene3D" id="3.30.450.180">
    <property type="match status" value="1"/>
</dbReference>
<dbReference type="EMBL" id="BAAATD010000010">
    <property type="protein sequence ID" value="GAA2622175.1"/>
    <property type="molecule type" value="Genomic_DNA"/>
</dbReference>
<dbReference type="InterPro" id="IPR010982">
    <property type="entry name" value="Lambda_DNA-bd_dom_sf"/>
</dbReference>
<reference evidence="2 3" key="1">
    <citation type="journal article" date="2019" name="Int. J. Syst. Evol. Microbiol.">
        <title>The Global Catalogue of Microorganisms (GCM) 10K type strain sequencing project: providing services to taxonomists for standard genome sequencing and annotation.</title>
        <authorList>
            <consortium name="The Broad Institute Genomics Platform"/>
            <consortium name="The Broad Institute Genome Sequencing Center for Infectious Disease"/>
            <person name="Wu L."/>
            <person name="Ma J."/>
        </authorList>
    </citation>
    <scope>NUCLEOTIDE SEQUENCE [LARGE SCALE GENOMIC DNA]</scope>
    <source>
        <strain evidence="2 3">JCM 6833</strain>
    </source>
</reference>
<sequence>MSQLRRDALASFLRTHRAKVSPQDVGLPPGVRRRTPGLRREEVALLAGVGVTWYTWLEQSRDIHPSPEVLGSIARTLGLTDAERDYLFRLAALQPPERPGVSEAPDHLVQLMYAQDPTPSIVLDDRWDLRAWNLGAETLYRFSDWPVADRNMAYLMFAAPEIRDQIADWPEHARRVVGELQESFARNPEDTRMAEIQRRLRAGYPQAREWLDERSVNARTGGFAKEIRHPSAGTLRLNQIVLRPADAPGLFLIVQQPADTDTAQRLAALVAGGRTTPV</sequence>
<accession>A0ABN3QBT5</accession>
<keyword evidence="3" id="KW-1185">Reference proteome</keyword>
<dbReference type="Proteomes" id="UP001501509">
    <property type="component" value="Unassembled WGS sequence"/>
</dbReference>
<dbReference type="PANTHER" id="PTHR35010">
    <property type="entry name" value="BLL4672 PROTEIN-RELATED"/>
    <property type="match status" value="1"/>
</dbReference>
<dbReference type="RefSeq" id="WP_344546549.1">
    <property type="nucleotide sequence ID" value="NZ_BAAATD010000010.1"/>
</dbReference>
<evidence type="ECO:0000313" key="3">
    <source>
        <dbReference type="Proteomes" id="UP001501509"/>
    </source>
</evidence>
<evidence type="ECO:0000259" key="1">
    <source>
        <dbReference type="SMART" id="SM00530"/>
    </source>
</evidence>
<dbReference type="InterPro" id="IPR041413">
    <property type="entry name" value="MLTR_LBD"/>
</dbReference>
<dbReference type="InterPro" id="IPR001387">
    <property type="entry name" value="Cro/C1-type_HTH"/>
</dbReference>
<evidence type="ECO:0000313" key="2">
    <source>
        <dbReference type="EMBL" id="GAA2622175.1"/>
    </source>
</evidence>
<dbReference type="Gene3D" id="1.10.260.40">
    <property type="entry name" value="lambda repressor-like DNA-binding domains"/>
    <property type="match status" value="1"/>
</dbReference>
<organism evidence="2 3">
    <name type="scientific">Actinomadura fulvescens</name>
    <dbReference type="NCBI Taxonomy" id="46160"/>
    <lineage>
        <taxon>Bacteria</taxon>
        <taxon>Bacillati</taxon>
        <taxon>Actinomycetota</taxon>
        <taxon>Actinomycetes</taxon>
        <taxon>Streptosporangiales</taxon>
        <taxon>Thermomonosporaceae</taxon>
        <taxon>Actinomadura</taxon>
    </lineage>
</organism>
<dbReference type="Pfam" id="PF13560">
    <property type="entry name" value="HTH_31"/>
    <property type="match status" value="1"/>
</dbReference>
<dbReference type="SMART" id="SM00530">
    <property type="entry name" value="HTH_XRE"/>
    <property type="match status" value="1"/>
</dbReference>
<protein>
    <submittedName>
        <fullName evidence="2">Helix-turn-helix transcriptional regulator</fullName>
    </submittedName>
</protein>
<dbReference type="PANTHER" id="PTHR35010:SF2">
    <property type="entry name" value="BLL4672 PROTEIN"/>
    <property type="match status" value="1"/>
</dbReference>
<dbReference type="CDD" id="cd00093">
    <property type="entry name" value="HTH_XRE"/>
    <property type="match status" value="1"/>
</dbReference>